<comment type="caution">
    <text evidence="2">The sequence shown here is derived from an EMBL/GenBank/DDBJ whole genome shotgun (WGS) entry which is preliminary data.</text>
</comment>
<organism evidence="2 3">
    <name type="scientific">Tenacibaculum platacis</name>
    <dbReference type="NCBI Taxonomy" id="3137852"/>
    <lineage>
        <taxon>Bacteria</taxon>
        <taxon>Pseudomonadati</taxon>
        <taxon>Bacteroidota</taxon>
        <taxon>Flavobacteriia</taxon>
        <taxon>Flavobacteriales</taxon>
        <taxon>Flavobacteriaceae</taxon>
        <taxon>Tenacibaculum</taxon>
    </lineage>
</organism>
<feature type="transmembrane region" description="Helical" evidence="1">
    <location>
        <begin position="45"/>
        <end position="69"/>
    </location>
</feature>
<evidence type="ECO:0000313" key="3">
    <source>
        <dbReference type="Proteomes" id="UP001497416"/>
    </source>
</evidence>
<keyword evidence="1" id="KW-0472">Membrane</keyword>
<name>A0ABP1ET41_9FLAO</name>
<dbReference type="Proteomes" id="UP001497416">
    <property type="component" value="Unassembled WGS sequence"/>
</dbReference>
<accession>A0ABP1ET41</accession>
<dbReference type="RefSeq" id="WP_348713316.1">
    <property type="nucleotide sequence ID" value="NZ_CAXIXY010000006.1"/>
</dbReference>
<dbReference type="Pfam" id="PF10825">
    <property type="entry name" value="DUF2752"/>
    <property type="match status" value="1"/>
</dbReference>
<keyword evidence="1" id="KW-0812">Transmembrane</keyword>
<protein>
    <recommendedName>
        <fullName evidence="4">DUF2752 domain-containing protein</fullName>
    </recommendedName>
</protein>
<evidence type="ECO:0000256" key="1">
    <source>
        <dbReference type="SAM" id="Phobius"/>
    </source>
</evidence>
<dbReference type="InterPro" id="IPR021215">
    <property type="entry name" value="DUF2752"/>
</dbReference>
<feature type="transmembrane region" description="Helical" evidence="1">
    <location>
        <begin position="76"/>
        <end position="95"/>
    </location>
</feature>
<evidence type="ECO:0008006" key="4">
    <source>
        <dbReference type="Google" id="ProtNLM"/>
    </source>
</evidence>
<reference evidence="2 3" key="1">
    <citation type="submission" date="2024-05" db="EMBL/GenBank/DDBJ databases">
        <authorList>
            <person name="Duchaud E."/>
        </authorList>
    </citation>
    <scope>NUCLEOTIDE SEQUENCE [LARGE SCALE GENOMIC DNA]</scope>
    <source>
        <strain evidence="2">Ena-SAMPLE-TAB-13-05-2024-13:56:06:370-140302</strain>
    </source>
</reference>
<gene>
    <name evidence="2" type="ORF">T190607A01A_40382</name>
</gene>
<keyword evidence="1" id="KW-1133">Transmembrane helix</keyword>
<evidence type="ECO:0000313" key="2">
    <source>
        <dbReference type="EMBL" id="CAL2092259.1"/>
    </source>
</evidence>
<keyword evidence="3" id="KW-1185">Reference proteome</keyword>
<sequence>MSTPTTKKTEDYMLPCLNKKMFGFDCPGCGLQRSTVMVTKGEFKAAFHMFPAIYTTILFVIAVVFHFVLKKKITSRILIILAIINVVVILTAYIIKMNKLLS</sequence>
<proteinExistence type="predicted"/>
<dbReference type="EMBL" id="CAXIXY010000006">
    <property type="protein sequence ID" value="CAL2092259.1"/>
    <property type="molecule type" value="Genomic_DNA"/>
</dbReference>